<dbReference type="Proteomes" id="UP000231279">
    <property type="component" value="Unassembled WGS sequence"/>
</dbReference>
<reference evidence="7" key="1">
    <citation type="journal article" date="2018" name="Gigascience">
        <title>Genome assembly of the Pink Ipe (Handroanthus impetiginosus, Bignoniaceae), a highly valued, ecologically keystone Neotropical timber forest tree.</title>
        <authorList>
            <person name="Silva-Junior O.B."/>
            <person name="Grattapaglia D."/>
            <person name="Novaes E."/>
            <person name="Collevatti R.G."/>
        </authorList>
    </citation>
    <scope>NUCLEOTIDE SEQUENCE [LARGE SCALE GENOMIC DNA]</scope>
    <source>
        <strain evidence="7">cv. UFG-1</strain>
    </source>
</reference>
<feature type="region of interest" description="Disordered" evidence="4">
    <location>
        <begin position="94"/>
        <end position="114"/>
    </location>
</feature>
<dbReference type="CDD" id="cd19821">
    <property type="entry name" value="Bbox1_BBX-like"/>
    <property type="match status" value="1"/>
</dbReference>
<dbReference type="SMART" id="SM00336">
    <property type="entry name" value="BBOX"/>
    <property type="match status" value="1"/>
</dbReference>
<keyword evidence="2" id="KW-0863">Zinc-finger</keyword>
<evidence type="ECO:0000256" key="1">
    <source>
        <dbReference type="ARBA" id="ARBA00022723"/>
    </source>
</evidence>
<comment type="caution">
    <text evidence="6">The sequence shown here is derived from an EMBL/GenBank/DDBJ whole genome shotgun (WGS) entry which is preliminary data.</text>
</comment>
<evidence type="ECO:0000313" key="6">
    <source>
        <dbReference type="EMBL" id="PIN23872.1"/>
    </source>
</evidence>
<dbReference type="PANTHER" id="PTHR31717">
    <property type="entry name" value="ZINC FINGER PROTEIN CONSTANS-LIKE 10"/>
    <property type="match status" value="1"/>
</dbReference>
<dbReference type="InterPro" id="IPR049808">
    <property type="entry name" value="CONSTANS-like_Bbox1"/>
</dbReference>
<name>A0A2G9I279_9LAMI</name>
<keyword evidence="1" id="KW-0479">Metal-binding</keyword>
<dbReference type="STRING" id="429701.A0A2G9I279"/>
<feature type="domain" description="B box-type" evidence="5">
    <location>
        <begin position="9"/>
        <end position="55"/>
    </location>
</feature>
<gene>
    <name evidence="6" type="ORF">CDL12_03383</name>
</gene>
<proteinExistence type="predicted"/>
<keyword evidence="3" id="KW-0862">Zinc</keyword>
<evidence type="ECO:0000259" key="5">
    <source>
        <dbReference type="SMART" id="SM00336"/>
    </source>
</evidence>
<feature type="compositionally biased region" description="Low complexity" evidence="4">
    <location>
        <begin position="94"/>
        <end position="109"/>
    </location>
</feature>
<keyword evidence="7" id="KW-1185">Reference proteome</keyword>
<evidence type="ECO:0000313" key="7">
    <source>
        <dbReference type="Proteomes" id="UP000231279"/>
    </source>
</evidence>
<dbReference type="AlphaFoldDB" id="A0A2G9I279"/>
<dbReference type="PANTHER" id="PTHR31717:SF81">
    <property type="entry name" value="B-BOX ZINC FINGER PROTEIN 32-LIKE"/>
    <property type="match status" value="1"/>
</dbReference>
<evidence type="ECO:0000256" key="3">
    <source>
        <dbReference type="ARBA" id="ARBA00022833"/>
    </source>
</evidence>
<protein>
    <recommendedName>
        <fullName evidence="5">B box-type domain-containing protein</fullName>
    </recommendedName>
</protein>
<evidence type="ECO:0000256" key="2">
    <source>
        <dbReference type="ARBA" id="ARBA00022771"/>
    </source>
</evidence>
<evidence type="ECO:0000256" key="4">
    <source>
        <dbReference type="SAM" id="MobiDB-lite"/>
    </source>
</evidence>
<accession>A0A2G9I279</accession>
<organism evidence="6 7">
    <name type="scientific">Handroanthus impetiginosus</name>
    <dbReference type="NCBI Taxonomy" id="429701"/>
    <lineage>
        <taxon>Eukaryota</taxon>
        <taxon>Viridiplantae</taxon>
        <taxon>Streptophyta</taxon>
        <taxon>Embryophyta</taxon>
        <taxon>Tracheophyta</taxon>
        <taxon>Spermatophyta</taxon>
        <taxon>Magnoliopsida</taxon>
        <taxon>eudicotyledons</taxon>
        <taxon>Gunneridae</taxon>
        <taxon>Pentapetalae</taxon>
        <taxon>asterids</taxon>
        <taxon>lamiids</taxon>
        <taxon>Lamiales</taxon>
        <taxon>Bignoniaceae</taxon>
        <taxon>Crescentiina</taxon>
        <taxon>Tabebuia alliance</taxon>
        <taxon>Handroanthus</taxon>
    </lineage>
</organism>
<sequence>MDKKLITTMKQRPCELCKGDAAVFCSSDAAFLCWTCDAKVHEANFLVARHLRHYLCSNCRNFTGQGFSGVGFHPFPATCPSCLSDSAVNDLDSLSSSSNSSDCISSTTSPAKEYSCGSRDALSLDSFSSAAFGKRRRRGDYWKAEGIFVNWCDKLGVGVGVVVRMARRALRVCMERWTVLPFRVSLAASMWLGLRLSGEKSVHTWHVLKRLEEISGVPAKVIVAAASKLERALRGERQKHRRRLELKEGWAES</sequence>
<dbReference type="OrthoDB" id="153872at2759"/>
<dbReference type="InterPro" id="IPR000315">
    <property type="entry name" value="Znf_B-box"/>
</dbReference>
<dbReference type="GO" id="GO:0008270">
    <property type="term" value="F:zinc ion binding"/>
    <property type="evidence" value="ECO:0007669"/>
    <property type="project" value="UniProtKB-KW"/>
</dbReference>
<dbReference type="EMBL" id="NKXS01000488">
    <property type="protein sequence ID" value="PIN23872.1"/>
    <property type="molecule type" value="Genomic_DNA"/>
</dbReference>